<dbReference type="EMBL" id="AP027729">
    <property type="protein sequence ID" value="BDZ42683.1"/>
    <property type="molecule type" value="Genomic_DNA"/>
</dbReference>
<dbReference type="Proteomes" id="UP001321475">
    <property type="component" value="Chromosome"/>
</dbReference>
<protein>
    <submittedName>
        <fullName evidence="1">Uncharacterized protein</fullName>
    </submittedName>
</protein>
<proteinExistence type="predicted"/>
<sequence>MGEVAAAVVQIAKTGSPSQVAVAGELLEKARQDLYLVLAQPAERDAETRDGDAE</sequence>
<gene>
    <name evidence="1" type="ORF">GCM10025865_19820</name>
</gene>
<accession>A0ABN6XGS4</accession>
<keyword evidence="2" id="KW-1185">Reference proteome</keyword>
<reference evidence="2" key="1">
    <citation type="journal article" date="2019" name="Int. J. Syst. Evol. Microbiol.">
        <title>The Global Catalogue of Microorganisms (GCM) 10K type strain sequencing project: providing services to taxonomists for standard genome sequencing and annotation.</title>
        <authorList>
            <consortium name="The Broad Institute Genomics Platform"/>
            <consortium name="The Broad Institute Genome Sequencing Center for Infectious Disease"/>
            <person name="Wu L."/>
            <person name="Ma J."/>
        </authorList>
    </citation>
    <scope>NUCLEOTIDE SEQUENCE [LARGE SCALE GENOMIC DNA]</scope>
    <source>
        <strain evidence="2">NBRC 108565</strain>
    </source>
</reference>
<evidence type="ECO:0000313" key="2">
    <source>
        <dbReference type="Proteomes" id="UP001321475"/>
    </source>
</evidence>
<organism evidence="1 2">
    <name type="scientific">Paraoerskovia sediminicola</name>
    <dbReference type="NCBI Taxonomy" id="1138587"/>
    <lineage>
        <taxon>Bacteria</taxon>
        <taxon>Bacillati</taxon>
        <taxon>Actinomycetota</taxon>
        <taxon>Actinomycetes</taxon>
        <taxon>Micrococcales</taxon>
        <taxon>Cellulomonadaceae</taxon>
        <taxon>Paraoerskovia</taxon>
    </lineage>
</organism>
<name>A0ABN6XGS4_9CELL</name>
<evidence type="ECO:0000313" key="1">
    <source>
        <dbReference type="EMBL" id="BDZ42683.1"/>
    </source>
</evidence>